<dbReference type="NCBIfam" id="TIGR00518">
    <property type="entry name" value="alaDH"/>
    <property type="match status" value="1"/>
</dbReference>
<gene>
    <name evidence="7" type="primary">ald</name>
    <name evidence="7" type="ORF">Q5M86_07050</name>
</gene>
<dbReference type="PANTHER" id="PTHR42795:SF1">
    <property type="entry name" value="ALANINE DEHYDROGENASE"/>
    <property type="match status" value="1"/>
</dbReference>
<comment type="catalytic activity">
    <reaction evidence="4">
        <text>L-alanine + NAD(+) + H2O = pyruvate + NH4(+) + NADH + H(+)</text>
        <dbReference type="Rhea" id="RHEA:18405"/>
        <dbReference type="ChEBI" id="CHEBI:15361"/>
        <dbReference type="ChEBI" id="CHEBI:15377"/>
        <dbReference type="ChEBI" id="CHEBI:15378"/>
        <dbReference type="ChEBI" id="CHEBI:28938"/>
        <dbReference type="ChEBI" id="CHEBI:57540"/>
        <dbReference type="ChEBI" id="CHEBI:57945"/>
        <dbReference type="ChEBI" id="CHEBI:57972"/>
        <dbReference type="EC" id="1.4.1.1"/>
    </reaction>
</comment>
<dbReference type="SUPFAM" id="SSF52283">
    <property type="entry name" value="Formate/glycerate dehydrogenase catalytic domain-like"/>
    <property type="match status" value="1"/>
</dbReference>
<feature type="domain" description="Alanine dehydrogenase/pyridine nucleotide transhydrogenase NAD(H)-binding" evidence="5">
    <location>
        <begin position="147"/>
        <end position="295"/>
    </location>
</feature>
<evidence type="ECO:0000256" key="1">
    <source>
        <dbReference type="ARBA" id="ARBA00005689"/>
    </source>
</evidence>
<dbReference type="PANTHER" id="PTHR42795">
    <property type="entry name" value="ALANINE DEHYDROGENASE"/>
    <property type="match status" value="1"/>
</dbReference>
<evidence type="ECO:0000256" key="4">
    <source>
        <dbReference type="PIRNR" id="PIRNR000183"/>
    </source>
</evidence>
<dbReference type="Proteomes" id="UP001175147">
    <property type="component" value="Unassembled WGS sequence"/>
</dbReference>
<keyword evidence="8" id="KW-1185">Reference proteome</keyword>
<evidence type="ECO:0000256" key="3">
    <source>
        <dbReference type="ARBA" id="ARBA00023002"/>
    </source>
</evidence>
<dbReference type="InterPro" id="IPR008141">
    <property type="entry name" value="Ala_DH"/>
</dbReference>
<dbReference type="Gene3D" id="3.40.50.720">
    <property type="entry name" value="NAD(P)-binding Rossmann-like Domain"/>
    <property type="match status" value="2"/>
</dbReference>
<keyword evidence="3 4" id="KW-0560">Oxidoreductase</keyword>
<dbReference type="InterPro" id="IPR007698">
    <property type="entry name" value="AlaDH/PNT_NAD(H)-bd"/>
</dbReference>
<sequence length="370" mass="40307">MLIGCPKEIKNQEYRVGLTPANAADYILHGNKVIMEKGAGEGSGFSDEEYKKVGAEIADKKRVFEADMIIKVKEPIEEEYEYFRENQILYTYLHLAADKPLTEMLLKKKIKSIAYETMKDEMNQLPCLAPMSAIAGRLSIQEAAKYMEKKFGGEGVLLGGVPGVQKANVVILGAGVVGLNAAQIAMGFGANVSITDINVARLSYIDQIFNMRINTYFSAPSTLEELFKTADVVIGSVLIPGAKAPKLLRKEHLKMMKKGAVIVDVAIDQGGCFETSHPTTHDDPIFIVDDIVHYCVANMPGAVARTSTIALTNSTTHYGIMLAEKGLEEICKTNNTFLTGLNTYNGKCTFKGVAEAFGIEYTDPKAALGN</sequence>
<evidence type="ECO:0000256" key="2">
    <source>
        <dbReference type="ARBA" id="ARBA00012897"/>
    </source>
</evidence>
<dbReference type="Pfam" id="PF05222">
    <property type="entry name" value="AlaDh_PNT_N"/>
    <property type="match status" value="1"/>
</dbReference>
<evidence type="ECO:0000259" key="5">
    <source>
        <dbReference type="SMART" id="SM01002"/>
    </source>
</evidence>
<accession>A0ABT8YXA9</accession>
<dbReference type="Pfam" id="PF01262">
    <property type="entry name" value="AlaDh_PNT_C"/>
    <property type="match status" value="1"/>
</dbReference>
<name>A0ABT8YXA9_9SPIR</name>
<dbReference type="PRINTS" id="PR00411">
    <property type="entry name" value="PNDRDTASEI"/>
</dbReference>
<dbReference type="InterPro" id="IPR036291">
    <property type="entry name" value="NAD(P)-bd_dom_sf"/>
</dbReference>
<evidence type="ECO:0000313" key="7">
    <source>
        <dbReference type="EMBL" id="MDO7020527.1"/>
    </source>
</evidence>
<dbReference type="SMART" id="SM01002">
    <property type="entry name" value="AlaDh_PNT_C"/>
    <property type="match status" value="1"/>
</dbReference>
<dbReference type="InterPro" id="IPR007886">
    <property type="entry name" value="AlaDH/PNT_N"/>
</dbReference>
<comment type="caution">
    <text evidence="7">The sequence shown here is derived from an EMBL/GenBank/DDBJ whole genome shotgun (WGS) entry which is preliminary data.</text>
</comment>
<dbReference type="SMART" id="SM01003">
    <property type="entry name" value="AlaDh_PNT_N"/>
    <property type="match status" value="1"/>
</dbReference>
<keyword evidence="4" id="KW-0520">NAD</keyword>
<proteinExistence type="inferred from homology"/>
<comment type="similarity">
    <text evidence="1 4">Belongs to the AlaDH/PNT family.</text>
</comment>
<dbReference type="CDD" id="cd05305">
    <property type="entry name" value="L-AlaDH"/>
    <property type="match status" value="1"/>
</dbReference>
<dbReference type="GO" id="GO:0000286">
    <property type="term" value="F:alanine dehydrogenase activity"/>
    <property type="evidence" value="ECO:0007669"/>
    <property type="project" value="UniProtKB-EC"/>
</dbReference>
<dbReference type="SUPFAM" id="SSF51735">
    <property type="entry name" value="NAD(P)-binding Rossmann-fold domains"/>
    <property type="match status" value="1"/>
</dbReference>
<protein>
    <recommendedName>
        <fullName evidence="2 4">Alanine dehydrogenase</fullName>
        <ecNumber evidence="2 4">1.4.1.1</ecNumber>
    </recommendedName>
</protein>
<evidence type="ECO:0000259" key="6">
    <source>
        <dbReference type="SMART" id="SM01003"/>
    </source>
</evidence>
<dbReference type="EMBL" id="JAUPBM010000077">
    <property type="protein sequence ID" value="MDO7020527.1"/>
    <property type="molecule type" value="Genomic_DNA"/>
</dbReference>
<dbReference type="PIRSF" id="PIRSF000183">
    <property type="entry name" value="Alanine_dh"/>
    <property type="match status" value="1"/>
</dbReference>
<dbReference type="EC" id="1.4.1.1" evidence="2 4"/>
<dbReference type="RefSeq" id="WP_020005911.1">
    <property type="nucleotide sequence ID" value="NZ_JAUPBM010000077.1"/>
</dbReference>
<feature type="domain" description="Alanine dehydrogenase/pyridine nucleotide transhydrogenase N-terminal" evidence="6">
    <location>
        <begin position="4"/>
        <end position="135"/>
    </location>
</feature>
<evidence type="ECO:0000313" key="8">
    <source>
        <dbReference type="Proteomes" id="UP001175147"/>
    </source>
</evidence>
<reference evidence="7" key="1">
    <citation type="submission" date="2023-07" db="EMBL/GenBank/DDBJ databases">
        <title>Mucosal microbiota of week-old chicken and adult hens.</title>
        <authorList>
            <person name="Volf J."/>
            <person name="Karasova D."/>
            <person name="Crhanova M."/>
            <person name="Faldynova M."/>
            <person name="Prikrylova H."/>
            <person name="Zeman M."/>
            <person name="Babak V."/>
            <person name="Rajova J."/>
            <person name="Rychlik I."/>
        </authorList>
    </citation>
    <scope>NUCLEOTIDE SEQUENCE</scope>
    <source>
        <strain evidence="7">ET902</strain>
    </source>
</reference>
<organism evidence="7 8">
    <name type="scientific">Brachyspira innocens</name>
    <dbReference type="NCBI Taxonomy" id="13264"/>
    <lineage>
        <taxon>Bacteria</taxon>
        <taxon>Pseudomonadati</taxon>
        <taxon>Spirochaetota</taxon>
        <taxon>Spirochaetia</taxon>
        <taxon>Brachyspirales</taxon>
        <taxon>Brachyspiraceae</taxon>
        <taxon>Brachyspira</taxon>
    </lineage>
</organism>